<keyword evidence="2" id="KW-0004">4Fe-4S</keyword>
<comment type="caution">
    <text evidence="10">The sequence shown here is derived from an EMBL/GenBank/DDBJ whole genome shotgun (WGS) entry which is preliminary data.</text>
</comment>
<proteinExistence type="predicted"/>
<evidence type="ECO:0000256" key="3">
    <source>
        <dbReference type="ARBA" id="ARBA00022723"/>
    </source>
</evidence>
<dbReference type="InterPro" id="IPR058579">
    <property type="entry name" value="IspG_C"/>
</dbReference>
<dbReference type="SUPFAM" id="SSF56014">
    <property type="entry name" value="Nitrite and sulphite reductase 4Fe-4S domain-like"/>
    <property type="match status" value="1"/>
</dbReference>
<dbReference type="Gene3D" id="3.30.413.10">
    <property type="entry name" value="Sulfite Reductase Hemoprotein, domain 1"/>
    <property type="match status" value="1"/>
</dbReference>
<dbReference type="NCBIfam" id="NF001540">
    <property type="entry name" value="PRK00366.1"/>
    <property type="match status" value="1"/>
</dbReference>
<reference evidence="10 11" key="1">
    <citation type="submission" date="2024-01" db="EMBL/GenBank/DDBJ databases">
        <authorList>
            <person name="Kunselman E."/>
        </authorList>
    </citation>
    <scope>NUCLEOTIDE SEQUENCE [LARGE SCALE GENOMIC DNA]</scope>
    <source>
        <strain evidence="10">2 abalone samples</strain>
    </source>
</reference>
<dbReference type="EC" id="1.17.7.3" evidence="10"/>
<evidence type="ECO:0000256" key="1">
    <source>
        <dbReference type="ARBA" id="ARBA00001966"/>
    </source>
</evidence>
<dbReference type="PANTHER" id="PTHR30454">
    <property type="entry name" value="4-HYDROXY-3-METHYLBUT-2-EN-1-YL DIPHOSPHATE SYNTHASE"/>
    <property type="match status" value="1"/>
</dbReference>
<keyword evidence="5" id="KW-0408">Iron</keyword>
<dbReference type="InterPro" id="IPR058578">
    <property type="entry name" value="IspG_TIM"/>
</dbReference>
<dbReference type="InterPro" id="IPR011005">
    <property type="entry name" value="Dihydropteroate_synth-like_sf"/>
</dbReference>
<dbReference type="InterPro" id="IPR045854">
    <property type="entry name" value="NO2/SO3_Rdtase_4Fe4S_sf"/>
</dbReference>
<keyword evidence="3" id="KW-0479">Metal-binding</keyword>
<keyword evidence="11" id="KW-1185">Reference proteome</keyword>
<dbReference type="NCBIfam" id="TIGR00612">
    <property type="entry name" value="ispG_gcpE"/>
    <property type="match status" value="1"/>
</dbReference>
<gene>
    <name evidence="10" type="primary">ispG</name>
    <name evidence="10" type="ORF">CAXC1_260004</name>
</gene>
<dbReference type="RefSeq" id="WP_338363901.1">
    <property type="nucleotide sequence ID" value="NZ_CAWVOK010000018.1"/>
</dbReference>
<feature type="domain" description="IspG C-terminal" evidence="9">
    <location>
        <begin position="305"/>
        <end position="407"/>
    </location>
</feature>
<evidence type="ECO:0000256" key="6">
    <source>
        <dbReference type="ARBA" id="ARBA00023014"/>
    </source>
</evidence>
<evidence type="ECO:0000259" key="9">
    <source>
        <dbReference type="Pfam" id="PF26540"/>
    </source>
</evidence>
<keyword evidence="7" id="KW-0414">Isoprene biosynthesis</keyword>
<accession>A0ABP0ESM0</accession>
<comment type="cofactor">
    <cofactor evidence="1">
        <name>[4Fe-4S] cluster</name>
        <dbReference type="ChEBI" id="CHEBI:49883"/>
    </cofactor>
</comment>
<dbReference type="InterPro" id="IPR004588">
    <property type="entry name" value="IspG_bac-typ"/>
</dbReference>
<keyword evidence="6" id="KW-0411">Iron-sulfur</keyword>
<dbReference type="Gene3D" id="3.20.20.20">
    <property type="entry name" value="Dihydropteroate synthase-like"/>
    <property type="match status" value="1"/>
</dbReference>
<organism evidence="10 11">
    <name type="scientific">Candidatus Xenohaliotis californiensis</name>
    <dbReference type="NCBI Taxonomy" id="84677"/>
    <lineage>
        <taxon>Bacteria</taxon>
        <taxon>Pseudomonadati</taxon>
        <taxon>Pseudomonadota</taxon>
        <taxon>Alphaproteobacteria</taxon>
        <taxon>Rickettsiales</taxon>
        <taxon>Anaplasmataceae</taxon>
        <taxon>Candidatus Xenohaliotis</taxon>
    </lineage>
</organism>
<feature type="domain" description="IspG TIM-barrel" evidence="8">
    <location>
        <begin position="9"/>
        <end position="289"/>
    </location>
</feature>
<evidence type="ECO:0000313" key="11">
    <source>
        <dbReference type="Proteomes" id="UP001314181"/>
    </source>
</evidence>
<evidence type="ECO:0000256" key="7">
    <source>
        <dbReference type="ARBA" id="ARBA00023229"/>
    </source>
</evidence>
<dbReference type="Proteomes" id="UP001314181">
    <property type="component" value="Unassembled WGS sequence"/>
</dbReference>
<evidence type="ECO:0000259" key="8">
    <source>
        <dbReference type="Pfam" id="PF04551"/>
    </source>
</evidence>
<sequence length="421" mass="46230">MRARHTTHITNIGGITIGGALNIAIQSMTNSNTADIKSTVQQIIDLKNAGSKIVRITVNDDEAANAVPYIKQQLIEKGCNIPLVGCFHYNGHILLKKYPSCAMALDKYRINPGNVGFGNKKDVNFISIIETLLKQDAIGKTPFSNIYYNKALRIGANWGSIDTTLMNELIDKNNTSINPKSYNEIIKCALITSTIQSVKLAVKTGMTENQIVLSCKISNPIDVIDVYQKIAKKSNCALHIGLTEAGNDEHGALKTATAMSVLLYNGYGDTIRASTTNINKPRSYEVKICQQILQAMGLQSFSPAITSCPGCGRTNNQYFKQLVQGIQQYIEKNHQYWLSLYSKTNELKIAIMGCIVNGPGESKHADIGLSLPGNAEHPSAVVYINGQKHCTLHNEGCILSEFKKIINNYIKNKQDITQCSD</sequence>
<evidence type="ECO:0000313" key="10">
    <source>
        <dbReference type="EMBL" id="CAK8162887.1"/>
    </source>
</evidence>
<dbReference type="PANTHER" id="PTHR30454:SF0">
    <property type="entry name" value="4-HYDROXY-3-METHYLBUT-2-EN-1-YL DIPHOSPHATE SYNTHASE (FERREDOXIN), CHLOROPLASTIC"/>
    <property type="match status" value="1"/>
</dbReference>
<dbReference type="Pfam" id="PF04551">
    <property type="entry name" value="GcpE"/>
    <property type="match status" value="1"/>
</dbReference>
<dbReference type="EMBL" id="CAWVOK010000018">
    <property type="protein sequence ID" value="CAK8162887.1"/>
    <property type="molecule type" value="Genomic_DNA"/>
</dbReference>
<protein>
    <submittedName>
        <fullName evidence="10">4-hydroxy-3-methylbut-2-en-1-yl diphosphate synthase (Flavodoxin)</fullName>
        <ecNumber evidence="10">1.17.7.3</ecNumber>
    </submittedName>
</protein>
<keyword evidence="4 10" id="KW-0560">Oxidoreductase</keyword>
<dbReference type="Pfam" id="PF26540">
    <property type="entry name" value="GcpE_C"/>
    <property type="match status" value="1"/>
</dbReference>
<evidence type="ECO:0000256" key="2">
    <source>
        <dbReference type="ARBA" id="ARBA00022485"/>
    </source>
</evidence>
<dbReference type="GO" id="GO:0141197">
    <property type="term" value="F:4-hydroxy-3-methylbut-2-enyl-diphosphate synthase activity (flavodoxin)"/>
    <property type="evidence" value="ECO:0007669"/>
    <property type="project" value="UniProtKB-EC"/>
</dbReference>
<name>A0ABP0ESM0_9RICK</name>
<evidence type="ECO:0000256" key="5">
    <source>
        <dbReference type="ARBA" id="ARBA00023004"/>
    </source>
</evidence>
<evidence type="ECO:0000256" key="4">
    <source>
        <dbReference type="ARBA" id="ARBA00023002"/>
    </source>
</evidence>